<feature type="transmembrane region" description="Helical" evidence="1">
    <location>
        <begin position="141"/>
        <end position="160"/>
    </location>
</feature>
<evidence type="ECO:0000313" key="3">
    <source>
        <dbReference type="Proteomes" id="UP000789831"/>
    </source>
</evidence>
<dbReference type="AlphaFoldDB" id="A0A9N9G168"/>
<dbReference type="OrthoDB" id="5586934at2759"/>
<organism evidence="2 3">
    <name type="scientific">Ambispora gerdemannii</name>
    <dbReference type="NCBI Taxonomy" id="144530"/>
    <lineage>
        <taxon>Eukaryota</taxon>
        <taxon>Fungi</taxon>
        <taxon>Fungi incertae sedis</taxon>
        <taxon>Mucoromycota</taxon>
        <taxon>Glomeromycotina</taxon>
        <taxon>Glomeromycetes</taxon>
        <taxon>Archaeosporales</taxon>
        <taxon>Ambisporaceae</taxon>
        <taxon>Ambispora</taxon>
    </lineage>
</organism>
<feature type="transmembrane region" description="Helical" evidence="1">
    <location>
        <begin position="103"/>
        <end position="120"/>
    </location>
</feature>
<protein>
    <submittedName>
        <fullName evidence="2">1227_t:CDS:1</fullName>
    </submittedName>
</protein>
<dbReference type="PANTHER" id="PTHR33802">
    <property type="entry name" value="SI:CH211-161H7.5-RELATED"/>
    <property type="match status" value="1"/>
</dbReference>
<comment type="caution">
    <text evidence="2">The sequence shown here is derived from an EMBL/GenBank/DDBJ whole genome shotgun (WGS) entry which is preliminary data.</text>
</comment>
<dbReference type="PANTHER" id="PTHR33802:SF1">
    <property type="entry name" value="XK-RELATED PROTEIN"/>
    <property type="match status" value="1"/>
</dbReference>
<feature type="transmembrane region" description="Helical" evidence="1">
    <location>
        <begin position="166"/>
        <end position="184"/>
    </location>
</feature>
<reference evidence="2" key="1">
    <citation type="submission" date="2021-06" db="EMBL/GenBank/DDBJ databases">
        <authorList>
            <person name="Kallberg Y."/>
            <person name="Tangrot J."/>
            <person name="Rosling A."/>
        </authorList>
    </citation>
    <scope>NUCLEOTIDE SEQUENCE</scope>
    <source>
        <strain evidence="2">MT106</strain>
    </source>
</reference>
<keyword evidence="1" id="KW-0472">Membrane</keyword>
<feature type="transmembrane region" description="Helical" evidence="1">
    <location>
        <begin position="7"/>
        <end position="26"/>
    </location>
</feature>
<gene>
    <name evidence="2" type="ORF">AGERDE_LOCUS7603</name>
</gene>
<sequence>MSANQLILKISNVVGFALVFVVNYVYPQHKGDNGHLDKILIYPALWVFKIWLPIFGLLTGFLVYQFFEAANSATVEGIKWYYIATSLLNICFVVTWHHGSLDILEFIIRVLLLGFLSKIYSNLSYYPSKNIFDRLFIHYPFTMYTAWAVFTTVLKLWIIFPALNTTLLSIFVIAVIGVTGLHFVDYHDRRDVVFSGTLAWGLVGIALNDHDEVEKPIVFTASVASAFFKSLTSVLNTTLLSILAIALIGVTGLHSVDYHDRRDVVFSGTLAWGLVGIALNDHDEVEQKPIVFVASVASGLIVGWILRLRRQRTLDETSPLLYHQ</sequence>
<keyword evidence="3" id="KW-1185">Reference proteome</keyword>
<name>A0A9N9G168_9GLOM</name>
<dbReference type="Proteomes" id="UP000789831">
    <property type="component" value="Unassembled WGS sequence"/>
</dbReference>
<feature type="transmembrane region" description="Helical" evidence="1">
    <location>
        <begin position="46"/>
        <end position="67"/>
    </location>
</feature>
<accession>A0A9N9G168</accession>
<keyword evidence="1" id="KW-0812">Transmembrane</keyword>
<feature type="transmembrane region" description="Helical" evidence="1">
    <location>
        <begin position="291"/>
        <end position="308"/>
    </location>
</feature>
<feature type="transmembrane region" description="Helical" evidence="1">
    <location>
        <begin position="79"/>
        <end position="97"/>
    </location>
</feature>
<evidence type="ECO:0000256" key="1">
    <source>
        <dbReference type="SAM" id="Phobius"/>
    </source>
</evidence>
<feature type="transmembrane region" description="Helical" evidence="1">
    <location>
        <begin position="227"/>
        <end position="251"/>
    </location>
</feature>
<keyword evidence="1" id="KW-1133">Transmembrane helix</keyword>
<evidence type="ECO:0000313" key="2">
    <source>
        <dbReference type="EMBL" id="CAG8570276.1"/>
    </source>
</evidence>
<proteinExistence type="predicted"/>
<dbReference type="EMBL" id="CAJVPL010001418">
    <property type="protein sequence ID" value="CAG8570276.1"/>
    <property type="molecule type" value="Genomic_DNA"/>
</dbReference>